<feature type="region of interest" description="Disordered" evidence="2">
    <location>
        <begin position="504"/>
        <end position="526"/>
    </location>
</feature>
<keyword evidence="1" id="KW-0175">Coiled coil</keyword>
<dbReference type="Ensembl" id="ENSCPRT00005018660.1">
    <property type="protein sequence ID" value="ENSCPRP00005015933.1"/>
    <property type="gene ID" value="ENSCPRG00005011139.1"/>
</dbReference>
<feature type="region of interest" description="Disordered" evidence="2">
    <location>
        <begin position="292"/>
        <end position="338"/>
    </location>
</feature>
<dbReference type="GeneTree" id="ENSGT00390000014423"/>
<evidence type="ECO:0000259" key="3">
    <source>
        <dbReference type="Pfam" id="PF16756"/>
    </source>
</evidence>
<feature type="coiled-coil region" evidence="1">
    <location>
        <begin position="190"/>
        <end position="217"/>
    </location>
</feature>
<feature type="compositionally biased region" description="Polar residues" evidence="2">
    <location>
        <begin position="678"/>
        <end position="688"/>
    </location>
</feature>
<dbReference type="PANTHER" id="PTHR14662">
    <property type="entry name" value="PARTNER AND LOCALIZER OF BRCA2"/>
    <property type="match status" value="1"/>
</dbReference>
<protein>
    <submittedName>
        <fullName evidence="4">Partner and localizer of BRCA2</fullName>
    </submittedName>
</protein>
<feature type="compositionally biased region" description="Basic residues" evidence="2">
    <location>
        <begin position="611"/>
        <end position="625"/>
    </location>
</feature>
<feature type="region of interest" description="Disordered" evidence="2">
    <location>
        <begin position="657"/>
        <end position="757"/>
    </location>
</feature>
<feature type="compositionally biased region" description="Basic and acidic residues" evidence="2">
    <location>
        <begin position="316"/>
        <end position="338"/>
    </location>
</feature>
<dbReference type="InterPro" id="IPR036322">
    <property type="entry name" value="WD40_repeat_dom_sf"/>
</dbReference>
<feature type="compositionally biased region" description="Basic and acidic residues" evidence="2">
    <location>
        <begin position="729"/>
        <end position="756"/>
    </location>
</feature>
<dbReference type="InterPro" id="IPR042417">
    <property type="entry name" value="PALB2"/>
</dbReference>
<feature type="region of interest" description="Disordered" evidence="2">
    <location>
        <begin position="1103"/>
        <end position="1127"/>
    </location>
</feature>
<sequence length="1461" mass="158524">MAPPTFPFSTMFWLPHSTDCRLTLLPDACGVRTAALSSAHRTRPLLGGPIPPPTPGPDPCRLGADPGPVPCPALLRGPIPTPAPIHATPGPDPCRLGARCRPHRLDVLGLVVQHLAQLHGAAASAPSRYFRRPEPMLARRGRRHFHPQQTRPMAARGAGQPTSRRAASAGRSARATMEAAGPAGFSGLEKEQLKKKLALLKREYSKTLTRLQRAQRAETVQTHVQETVAEQNRLLRQEETEKDFTGSLNKMPPDKYETRWLQTNSCSDLRTKKKLSVSFKLEPECFNNEISLQESPWEEGTNGSQQDVLSGPGRPSPERDQNQLHRTEMKQRETTFVSEEKKSVCDGLEIVASELLENRTARTVSPVFKRRNISDTEKSPLNSPRSTAVRHKGNSLTPQDPLLKGDLQKMPPKNGCLEAARQLLCASMDDDNTQQMMSLCAEDLCKPTTQCSENDMLVSCENTDDAGKEHVHIENQIENESADVDQGEVCRILHLTSENKPLLDSRKSPVIESRSRKESSQVDTKSFLAMDSLQGKAVQKSLENQEAHPEAESSLLEKAVIPEAESALSSCTVVEGLLFPVEYYVRTTRRMSNCQRKVDLEAVIISQLGRGRGRSRNGVRSKCKQIKTNSDQPFPPQETARSDVQLGGALVPAVGREVDTVSSESSSQKSLPLSDESGTSTGPTSQDSVIAPKQGKGRLQRRGRGRDGPACKPAGNVSLEPPKSLCPMTRKEVHSRLSNDSQSEKEDCEGDAEKLQTGKAGVPVSAVGGTEEAEMAHVMWPTAADLPPGGSRAFDTCHKVCTEHVQSPCQGSHFLNQGDETFTSLIGGLEAKVNMHQAAGQAAEQARTRRVQKDCSAQKLPADKESIPPQQPPGSSLKRKVGRASKGKRRNSQQRDLEGPAPLGHLVEPGVLEPPFHFWNKMLSPKWLPSVLEIRDFHLPDEEFGLLKDAKLQSSAADLEPFVPVPSGGDEASGGTQLQQMNAEGQSLEHTLISPPKTVSPKLPHCEGQLPQQGLSLSEVLLIPLSAVSAGAPSQLESQVPMPAFPSLGATPALLSLGHSGALPDSFSAPFVQMKTDTAEEPGGHVLEGTECSDSRILHSGGCGTGSAGRDEAQSGKAESFLENKGHPECRPDEDVLLEEHQLSGSVCKECCSAAAEQNKMMLDHMAMACSGSLREGSLRLVSKLKDPSGSCAVDVSTVWWEETGCLELCIVTACETSVSLWKPLSSDQWRNTCTWHLTEIPVIQLVPLPDVHNLVCAALGDLEIGELRVLLCSSEDGSLKQSVVKTGNIKAVLGLKDRRLVSSSRTFQEQQVEIISFLETGRNNNRKTLMAPKETVLAFAEVEGIRDALIGTTTVNSVVVWNLKTGQLLKKMHVGYSYPASVCHRAYSDSGLLFVVLSHPHAKESKSCGNPAFRVIAFNPKTARSAGVMFLSLPPGHTGRQVPQESCKGAALTPFFSSWK</sequence>
<dbReference type="Gene3D" id="2.130.10.10">
    <property type="entry name" value="YVTN repeat-like/Quinoprotein amine dehydrogenase"/>
    <property type="match status" value="1"/>
</dbReference>
<feature type="region of interest" description="Disordered" evidence="2">
    <location>
        <begin position="371"/>
        <end position="407"/>
    </location>
</feature>
<feature type="compositionally biased region" description="Basic residues" evidence="2">
    <location>
        <begin position="695"/>
        <end position="704"/>
    </location>
</feature>
<dbReference type="SUPFAM" id="SSF50978">
    <property type="entry name" value="WD40 repeat-like"/>
    <property type="match status" value="1"/>
</dbReference>
<feature type="region of interest" description="Disordered" evidence="2">
    <location>
        <begin position="143"/>
        <end position="170"/>
    </location>
</feature>
<evidence type="ECO:0000313" key="4">
    <source>
        <dbReference type="Ensembl" id="ENSCPRP00005015933.1"/>
    </source>
</evidence>
<proteinExistence type="predicted"/>
<feature type="region of interest" description="Disordered" evidence="2">
    <location>
        <begin position="611"/>
        <end position="642"/>
    </location>
</feature>
<dbReference type="GO" id="GO:0003677">
    <property type="term" value="F:DNA binding"/>
    <property type="evidence" value="ECO:0007669"/>
    <property type="project" value="InterPro"/>
</dbReference>
<evidence type="ECO:0000313" key="5">
    <source>
        <dbReference type="Proteomes" id="UP000594220"/>
    </source>
</evidence>
<dbReference type="GO" id="GO:0005654">
    <property type="term" value="C:nucleoplasm"/>
    <property type="evidence" value="ECO:0007669"/>
    <property type="project" value="TreeGrafter"/>
</dbReference>
<feature type="compositionally biased region" description="Low complexity" evidence="2">
    <location>
        <begin position="662"/>
        <end position="677"/>
    </location>
</feature>
<dbReference type="InterPro" id="IPR031920">
    <property type="entry name" value="PALB2_WD40"/>
</dbReference>
<dbReference type="InterPro" id="IPR015943">
    <property type="entry name" value="WD40/YVTN_repeat-like_dom_sf"/>
</dbReference>
<gene>
    <name evidence="4" type="primary">PALB2</name>
</gene>
<keyword evidence="5" id="KW-1185">Reference proteome</keyword>
<reference evidence="4" key="2">
    <citation type="submission" date="2025-09" db="UniProtKB">
        <authorList>
            <consortium name="Ensembl"/>
        </authorList>
    </citation>
    <scope>IDENTIFICATION</scope>
</reference>
<dbReference type="PANTHER" id="PTHR14662:SF2">
    <property type="entry name" value="PARTNER AND LOCALIZER OF BRCA2"/>
    <property type="match status" value="1"/>
</dbReference>
<evidence type="ECO:0000256" key="1">
    <source>
        <dbReference type="SAM" id="Coils"/>
    </source>
</evidence>
<feature type="region of interest" description="Disordered" evidence="2">
    <location>
        <begin position="840"/>
        <end position="904"/>
    </location>
</feature>
<dbReference type="Pfam" id="PF16756">
    <property type="entry name" value="PALB2_WD40"/>
    <property type="match status" value="1"/>
</dbReference>
<dbReference type="GO" id="GO:0000724">
    <property type="term" value="P:double-strand break repair via homologous recombination"/>
    <property type="evidence" value="ECO:0007669"/>
    <property type="project" value="InterPro"/>
</dbReference>
<dbReference type="OMA" id="GHCQKED"/>
<organism evidence="4 5">
    <name type="scientific">Crocodylus porosus</name>
    <name type="common">Saltwater crocodile</name>
    <name type="synonym">Estuarine crocodile</name>
    <dbReference type="NCBI Taxonomy" id="8502"/>
    <lineage>
        <taxon>Eukaryota</taxon>
        <taxon>Metazoa</taxon>
        <taxon>Chordata</taxon>
        <taxon>Craniata</taxon>
        <taxon>Vertebrata</taxon>
        <taxon>Euteleostomi</taxon>
        <taxon>Archelosauria</taxon>
        <taxon>Archosauria</taxon>
        <taxon>Crocodylia</taxon>
        <taxon>Longirostres</taxon>
        <taxon>Crocodylidae</taxon>
        <taxon>Crocodylus</taxon>
    </lineage>
</organism>
<feature type="compositionally biased region" description="Basic and acidic residues" evidence="2">
    <location>
        <begin position="1109"/>
        <end position="1127"/>
    </location>
</feature>
<feature type="compositionally biased region" description="Basic and acidic residues" evidence="2">
    <location>
        <begin position="504"/>
        <end position="520"/>
    </location>
</feature>
<reference evidence="4" key="1">
    <citation type="submission" date="2025-08" db="UniProtKB">
        <authorList>
            <consortium name="Ensembl"/>
        </authorList>
    </citation>
    <scope>IDENTIFICATION</scope>
</reference>
<feature type="compositionally biased region" description="Basic residues" evidence="2">
    <location>
        <begin position="877"/>
        <end position="892"/>
    </location>
</feature>
<feature type="domain" description="Partner and localiser of BRCA2 WD40" evidence="3">
    <location>
        <begin position="1171"/>
        <end position="1443"/>
    </location>
</feature>
<evidence type="ECO:0000256" key="2">
    <source>
        <dbReference type="SAM" id="MobiDB-lite"/>
    </source>
</evidence>
<accession>A0A7M4EWL7</accession>
<dbReference type="Proteomes" id="UP000594220">
    <property type="component" value="Unplaced"/>
</dbReference>
<name>A0A7M4EWL7_CROPO</name>